<dbReference type="OrthoDB" id="115435at2759"/>
<accession>A0A2R6VX87</accession>
<evidence type="ECO:0000256" key="3">
    <source>
        <dbReference type="SAM" id="MobiDB-lite"/>
    </source>
</evidence>
<dbReference type="Gene3D" id="4.10.60.10">
    <property type="entry name" value="Zinc finger, CCHC-type"/>
    <property type="match status" value="1"/>
</dbReference>
<dbReference type="InterPro" id="IPR029063">
    <property type="entry name" value="SAM-dependent_MTases_sf"/>
</dbReference>
<name>A0A2R6VX87_MARPO</name>
<dbReference type="InterPro" id="IPR050951">
    <property type="entry name" value="Retrovirus_Pol_polyprotein"/>
</dbReference>
<evidence type="ECO:0008006" key="6">
    <source>
        <dbReference type="Google" id="ProtNLM"/>
    </source>
</evidence>
<keyword evidence="5" id="KW-1185">Reference proteome</keyword>
<reference evidence="5" key="1">
    <citation type="journal article" date="2017" name="Cell">
        <title>Insights into land plant evolution garnered from the Marchantia polymorpha genome.</title>
        <authorList>
            <person name="Bowman J.L."/>
            <person name="Kohchi T."/>
            <person name="Yamato K.T."/>
            <person name="Jenkins J."/>
            <person name="Shu S."/>
            <person name="Ishizaki K."/>
            <person name="Yamaoka S."/>
            <person name="Nishihama R."/>
            <person name="Nakamura Y."/>
            <person name="Berger F."/>
            <person name="Adam C."/>
            <person name="Aki S.S."/>
            <person name="Althoff F."/>
            <person name="Araki T."/>
            <person name="Arteaga-Vazquez M.A."/>
            <person name="Balasubrmanian S."/>
            <person name="Barry K."/>
            <person name="Bauer D."/>
            <person name="Boehm C.R."/>
            <person name="Briginshaw L."/>
            <person name="Caballero-Perez J."/>
            <person name="Catarino B."/>
            <person name="Chen F."/>
            <person name="Chiyoda S."/>
            <person name="Chovatia M."/>
            <person name="Davies K.M."/>
            <person name="Delmans M."/>
            <person name="Demura T."/>
            <person name="Dierschke T."/>
            <person name="Dolan L."/>
            <person name="Dorantes-Acosta A.E."/>
            <person name="Eklund D.M."/>
            <person name="Florent S.N."/>
            <person name="Flores-Sandoval E."/>
            <person name="Fujiyama A."/>
            <person name="Fukuzawa H."/>
            <person name="Galik B."/>
            <person name="Grimanelli D."/>
            <person name="Grimwood J."/>
            <person name="Grossniklaus U."/>
            <person name="Hamada T."/>
            <person name="Haseloff J."/>
            <person name="Hetherington A.J."/>
            <person name="Higo A."/>
            <person name="Hirakawa Y."/>
            <person name="Hundley H.N."/>
            <person name="Ikeda Y."/>
            <person name="Inoue K."/>
            <person name="Inoue S.I."/>
            <person name="Ishida S."/>
            <person name="Jia Q."/>
            <person name="Kakita M."/>
            <person name="Kanazawa T."/>
            <person name="Kawai Y."/>
            <person name="Kawashima T."/>
            <person name="Kennedy M."/>
            <person name="Kinose K."/>
            <person name="Kinoshita T."/>
            <person name="Kohara Y."/>
            <person name="Koide E."/>
            <person name="Komatsu K."/>
            <person name="Kopischke S."/>
            <person name="Kubo M."/>
            <person name="Kyozuka J."/>
            <person name="Lagercrantz U."/>
            <person name="Lin S.S."/>
            <person name="Lindquist E."/>
            <person name="Lipzen A.M."/>
            <person name="Lu C.W."/>
            <person name="De Luna E."/>
            <person name="Martienssen R.A."/>
            <person name="Minamino N."/>
            <person name="Mizutani M."/>
            <person name="Mizutani M."/>
            <person name="Mochizuki N."/>
            <person name="Monte I."/>
            <person name="Mosher R."/>
            <person name="Nagasaki H."/>
            <person name="Nakagami H."/>
            <person name="Naramoto S."/>
            <person name="Nishitani K."/>
            <person name="Ohtani M."/>
            <person name="Okamoto T."/>
            <person name="Okumura M."/>
            <person name="Phillips J."/>
            <person name="Pollak B."/>
            <person name="Reinders A."/>
            <person name="Rovekamp M."/>
            <person name="Sano R."/>
            <person name="Sawa S."/>
            <person name="Schmid M.W."/>
            <person name="Shirakawa M."/>
            <person name="Solano R."/>
            <person name="Spunde A."/>
            <person name="Suetsugu N."/>
            <person name="Sugano S."/>
            <person name="Sugiyama A."/>
            <person name="Sun R."/>
            <person name="Suzuki Y."/>
            <person name="Takenaka M."/>
            <person name="Takezawa D."/>
            <person name="Tomogane H."/>
            <person name="Tsuzuki M."/>
            <person name="Ueda T."/>
            <person name="Umeda M."/>
            <person name="Ward J.M."/>
            <person name="Watanabe Y."/>
            <person name="Yazaki K."/>
            <person name="Yokoyama R."/>
            <person name="Yoshitake Y."/>
            <person name="Yotsui I."/>
            <person name="Zachgo S."/>
            <person name="Schmutz J."/>
        </authorList>
    </citation>
    <scope>NUCLEOTIDE SEQUENCE [LARGE SCALE GENOMIC DNA]</scope>
    <source>
        <strain evidence="5">Tak-1</strain>
    </source>
</reference>
<evidence type="ECO:0000313" key="4">
    <source>
        <dbReference type="EMBL" id="PTQ26210.1"/>
    </source>
</evidence>
<dbReference type="Proteomes" id="UP000244005">
    <property type="component" value="Chromosome Y"/>
</dbReference>
<dbReference type="InterPro" id="IPR043128">
    <property type="entry name" value="Rev_trsase/Diguanyl_cyclase"/>
</dbReference>
<feature type="compositionally biased region" description="Gly residues" evidence="3">
    <location>
        <begin position="364"/>
        <end position="379"/>
    </location>
</feature>
<dbReference type="InterPro" id="IPR001525">
    <property type="entry name" value="C5_MeTfrase"/>
</dbReference>
<evidence type="ECO:0000313" key="5">
    <source>
        <dbReference type="Proteomes" id="UP000244005"/>
    </source>
</evidence>
<proteinExistence type="predicted"/>
<dbReference type="SUPFAM" id="SSF56672">
    <property type="entry name" value="DNA/RNA polymerases"/>
    <property type="match status" value="1"/>
</dbReference>
<feature type="non-terminal residue" evidence="4">
    <location>
        <position position="1"/>
    </location>
</feature>
<dbReference type="InterPro" id="IPR043502">
    <property type="entry name" value="DNA/RNA_pol_sf"/>
</dbReference>
<dbReference type="Gene3D" id="3.40.50.150">
    <property type="entry name" value="Vaccinia Virus protein VP39"/>
    <property type="match status" value="1"/>
</dbReference>
<protein>
    <recommendedName>
        <fullName evidence="6">DNA (cytosine-5-)-methyltransferase</fullName>
    </recommendedName>
</protein>
<evidence type="ECO:0000256" key="1">
    <source>
        <dbReference type="ARBA" id="ARBA00022603"/>
    </source>
</evidence>
<feature type="non-terminal residue" evidence="4">
    <location>
        <position position="1370"/>
    </location>
</feature>
<feature type="region of interest" description="Disordered" evidence="3">
    <location>
        <begin position="115"/>
        <end position="149"/>
    </location>
</feature>
<dbReference type="EMBL" id="KZ772944">
    <property type="protein sequence ID" value="PTQ26210.1"/>
    <property type="molecule type" value="Genomic_DNA"/>
</dbReference>
<dbReference type="GO" id="GO:0032259">
    <property type="term" value="P:methylation"/>
    <property type="evidence" value="ECO:0007669"/>
    <property type="project" value="UniProtKB-KW"/>
</dbReference>
<feature type="region of interest" description="Disordered" evidence="3">
    <location>
        <begin position="338"/>
        <end position="394"/>
    </location>
</feature>
<feature type="compositionally biased region" description="Low complexity" evidence="3">
    <location>
        <begin position="115"/>
        <end position="139"/>
    </location>
</feature>
<feature type="region of interest" description="Disordered" evidence="3">
    <location>
        <begin position="242"/>
        <end position="324"/>
    </location>
</feature>
<dbReference type="GO" id="GO:0008168">
    <property type="term" value="F:methyltransferase activity"/>
    <property type="evidence" value="ECO:0007669"/>
    <property type="project" value="UniProtKB-KW"/>
</dbReference>
<dbReference type="Pfam" id="PF00145">
    <property type="entry name" value="DNA_methylase"/>
    <property type="match status" value="1"/>
</dbReference>
<dbReference type="PANTHER" id="PTHR37984:SF5">
    <property type="entry name" value="PROTEIN NYNRIN-LIKE"/>
    <property type="match status" value="1"/>
</dbReference>
<feature type="compositionally biased region" description="Low complexity" evidence="3">
    <location>
        <begin position="385"/>
        <end position="394"/>
    </location>
</feature>
<feature type="compositionally biased region" description="Basic and acidic residues" evidence="3">
    <location>
        <begin position="338"/>
        <end position="360"/>
    </location>
</feature>
<keyword evidence="2" id="KW-0808">Transferase</keyword>
<evidence type="ECO:0000256" key="2">
    <source>
        <dbReference type="ARBA" id="ARBA00022679"/>
    </source>
</evidence>
<dbReference type="Gene3D" id="3.10.10.10">
    <property type="entry name" value="HIV Type 1 Reverse Transcriptase, subunit A, domain 1"/>
    <property type="match status" value="1"/>
</dbReference>
<organism evidence="4 5">
    <name type="scientific">Marchantia polymorpha</name>
    <name type="common">Common liverwort</name>
    <name type="synonym">Marchantia aquatica</name>
    <dbReference type="NCBI Taxonomy" id="3197"/>
    <lineage>
        <taxon>Eukaryota</taxon>
        <taxon>Viridiplantae</taxon>
        <taxon>Streptophyta</taxon>
        <taxon>Embryophyta</taxon>
        <taxon>Marchantiophyta</taxon>
        <taxon>Marchantiopsida</taxon>
        <taxon>Marchantiidae</taxon>
        <taxon>Marchantiales</taxon>
        <taxon>Marchantiaceae</taxon>
        <taxon>Marchantia</taxon>
    </lineage>
</organism>
<dbReference type="PANTHER" id="PTHR37984">
    <property type="entry name" value="PROTEIN CBG26694"/>
    <property type="match status" value="1"/>
</dbReference>
<gene>
    <name evidence="4" type="ORF">MARPO_YA0057</name>
</gene>
<keyword evidence="1" id="KW-0489">Methyltransferase</keyword>
<sequence length="1370" mass="149930">MDGMYGASKGPRRYSGAVGTIELDDFIQEFDTWCDMQFLRNPTLFTPFFAWKGLFQHLEGPPMDDYHEFGREYAVEIDAWRRHWSPNYSSITQGGVGTSGAASIGISGGASSSISEGTSGAVGATGTSTSSGTVSIAGGSTRGDASGVPSFSPIPEFFQRLRKNYQGVKTEKLRSLQEFERKTGESLREAYTRMRRLISVTHGVTEAQAVQYWYRILDRELRRRKIELNMVEERVVTSTFARDTTTTSRIPHSPAQSRPISGSRGGHTRHPSGHKEPSARPPLPSFSGQPQGPSCWTCGGSHMRKDCPQEREGQTPQARPQPAQVTCDYCHRPGHPRERCFDLHPELRSGGRGRGGDAPRGRGGRGGRVGRGGRGGRGTGAIERTAASATSATESAMAARIEQLEQRLAAMAGLGASTSTSYEGEDFSYLASAAQVEASVAVTRGGARTSEPRGATVELDPQRDVPSSAVMRMATSVLRSPLFSATKLIDSGIDLARVFRVAATSCEHGRVAATSAEIREDTVEDPSSTSALFEETTWQAVAARMESLPARPAIDRESIVPGVCMVDNRSGLFRLVSSTGQVYVPARVLLDSGAQPLMLGKAACISLGIRRSELEPCPFRIQTSLGGASNRSYFMTRESIAVQLRHDHPHDSSQFGVRAVVTSAESYDVLVGGVVLYPMGFRMDYWTETAAYRPGWQSGDGRLSELPVRFISRDRPLGSSSAVLASVAGFSGVLTWPDDLLEGNMSADDTSVYEDVEEVVSFTAAVTSSLDVPLWNSCQALQLEADRLVRKAWSEASLPAEPDRASADRLVSGSSALSPLVTTPIAWEYSSEGVCLLDLFGGISTGLAAVLQSGILVRRYLYVEKDETARRVSSRHVAQLMRRFPSLLPRSAVRGFQKALPSDISLLGAPDLDRVGHIDMVIAGWPCQGHTRAGHGTGLHDPRSRMFWEMMRVLRHLQVQQTRSPAYILENVPLLGDTRAQLMASVHQVRAWIGSAVLLDAARVGSRAHRARLWWTNLLPREILRPAYDSVKRDTTLTVDSILDVSRHSQVVRVADRSPMALVNRVGQPRMSLPTFVSYPASHAYRDGGPGLLWDSTLHQLVEPNADERERAMGFLTGVTAASSVSEASRRQVLGQAMDLNCLTWIVSLGLAEQHRLRADLVVVTPLISSLPTGTIVAMAGDDRRDICHPWSLWDVTKGLARVAAHAVGEDSHVEVATKEGTENPSLHVPMEEEWEPLIGSQITGGERRRLTQFLRDYRSCFAFSMKELGALIGPGIRIELASDTPIFRRPYRYSEMERDLIRSRTLDLLEAGLVELSHGEYASATVMPVKKNVHGNYTDRRMCGDYRPINRQTKSDKYAMPTPEEIFDV</sequence>
<dbReference type="SUPFAM" id="SSF53335">
    <property type="entry name" value="S-adenosyl-L-methionine-dependent methyltransferases"/>
    <property type="match status" value="1"/>
</dbReference>
<feature type="compositionally biased region" description="Basic and acidic residues" evidence="3">
    <location>
        <begin position="303"/>
        <end position="313"/>
    </location>
</feature>
<dbReference type="Gene3D" id="3.30.70.270">
    <property type="match status" value="1"/>
</dbReference>